<name>R3TSC0_9ENTE</name>
<protein>
    <recommendedName>
        <fullName evidence="9">C4-dicarboxylate anaerobic carrier</fullName>
    </recommendedName>
</protein>
<feature type="transmembrane region" description="Helical" evidence="6">
    <location>
        <begin position="248"/>
        <end position="269"/>
    </location>
</feature>
<dbReference type="Proteomes" id="UP000013785">
    <property type="component" value="Unassembled WGS sequence"/>
</dbReference>
<dbReference type="eggNOG" id="COG1288">
    <property type="taxonomic scope" value="Bacteria"/>
</dbReference>
<evidence type="ECO:0000313" key="7">
    <source>
        <dbReference type="EMBL" id="EOL44023.1"/>
    </source>
</evidence>
<gene>
    <name evidence="7" type="ORF">UC3_01653</name>
</gene>
<dbReference type="PANTHER" id="PTHR43652:SF6">
    <property type="entry name" value="ARGININE REPRESSOR"/>
    <property type="match status" value="1"/>
</dbReference>
<evidence type="ECO:0000256" key="6">
    <source>
        <dbReference type="SAM" id="Phobius"/>
    </source>
</evidence>
<evidence type="ECO:0000256" key="3">
    <source>
        <dbReference type="ARBA" id="ARBA00022692"/>
    </source>
</evidence>
<evidence type="ECO:0000256" key="5">
    <source>
        <dbReference type="ARBA" id="ARBA00023136"/>
    </source>
</evidence>
<dbReference type="Pfam" id="PF03606">
    <property type="entry name" value="DcuC"/>
    <property type="match status" value="1"/>
</dbReference>
<dbReference type="PATRIC" id="fig|1158610.3.peg.1641"/>
<sequence length="455" mass="49293">MGKTKEKASSPYSLIIIAVLVLYVLSFIIPSGTYERIDGIVNPEKFEFITKQFLTPWKLIGLLGGAAAEQFGTLWINMFVTGGTLAIMTETGVLDRIITAIVEKLQNKALVLVPFFSLFMFLTGMVGTFINSALALLPIGLLIAKKLKVDNIFAFGIIFLSSWAGLWMSGINPVALPLAQEIAGVPPFSGVSFRTLFALIVIVVIILYLVWYARRVRKNPEKTFMNKITLNEVHKEIANKGQAKTSDLFACIVFLGGILFFGIGTILWKFGTSEFTGTMLVIGIFASIATKLTFPKAMQYFTKGAASMMVPVLILFFSQGLSIILTQTSITDTLIYFLAMPLKPLGGIAGGLGIFGINSLINMILYAFVPHVAMVMPIMAPLASAIHVAPDTAVLAVQYGAGITDFITPFNGVMLAGLAIVGVKYKEWMKFILPITCIIGIIMIVALIIAGTLGM</sequence>
<evidence type="ECO:0000256" key="2">
    <source>
        <dbReference type="ARBA" id="ARBA00022475"/>
    </source>
</evidence>
<keyword evidence="3 6" id="KW-0812">Transmembrane</keyword>
<feature type="transmembrane region" description="Helical" evidence="6">
    <location>
        <begin position="12"/>
        <end position="29"/>
    </location>
</feature>
<keyword evidence="4 6" id="KW-1133">Transmembrane helix</keyword>
<dbReference type="RefSeq" id="WP_010768316.1">
    <property type="nucleotide sequence ID" value="NZ_ASWE01000003.1"/>
</dbReference>
<organism evidence="7 8">
    <name type="scientific">Enterococcus phoeniculicola ATCC BAA-412</name>
    <dbReference type="NCBI Taxonomy" id="1158610"/>
    <lineage>
        <taxon>Bacteria</taxon>
        <taxon>Bacillati</taxon>
        <taxon>Bacillota</taxon>
        <taxon>Bacilli</taxon>
        <taxon>Lactobacillales</taxon>
        <taxon>Enterococcaceae</taxon>
        <taxon>Enterococcus</taxon>
    </lineage>
</organism>
<evidence type="ECO:0008006" key="9">
    <source>
        <dbReference type="Google" id="ProtNLM"/>
    </source>
</evidence>
<keyword evidence="5 6" id="KW-0472">Membrane</keyword>
<dbReference type="AlphaFoldDB" id="R3TSC0"/>
<feature type="transmembrane region" description="Helical" evidence="6">
    <location>
        <begin position="406"/>
        <end position="425"/>
    </location>
</feature>
<accession>R3TSC0</accession>
<dbReference type="GO" id="GO:0005886">
    <property type="term" value="C:plasma membrane"/>
    <property type="evidence" value="ECO:0007669"/>
    <property type="project" value="UniProtKB-SubCell"/>
</dbReference>
<feature type="transmembrane region" description="Helical" evidence="6">
    <location>
        <begin position="306"/>
        <end position="328"/>
    </location>
</feature>
<feature type="transmembrane region" description="Helical" evidence="6">
    <location>
        <begin position="334"/>
        <end position="357"/>
    </location>
</feature>
<dbReference type="STRING" id="154621.RV11_GL000279"/>
<dbReference type="EMBL" id="AJAT01000014">
    <property type="protein sequence ID" value="EOL44023.1"/>
    <property type="molecule type" value="Genomic_DNA"/>
</dbReference>
<dbReference type="InterPro" id="IPR051679">
    <property type="entry name" value="DASS-Related_Transporters"/>
</dbReference>
<proteinExistence type="predicted"/>
<feature type="transmembrane region" description="Helical" evidence="6">
    <location>
        <begin position="191"/>
        <end position="213"/>
    </location>
</feature>
<comment type="subcellular location">
    <subcellularLocation>
        <location evidence="1">Cell membrane</location>
        <topology evidence="1">Multi-pass membrane protein</topology>
    </subcellularLocation>
</comment>
<evidence type="ECO:0000256" key="1">
    <source>
        <dbReference type="ARBA" id="ARBA00004651"/>
    </source>
</evidence>
<dbReference type="PANTHER" id="PTHR43652">
    <property type="entry name" value="BASIC AMINO ACID ANTIPORTER YFCC-RELATED"/>
    <property type="match status" value="1"/>
</dbReference>
<feature type="transmembrane region" description="Helical" evidence="6">
    <location>
        <begin position="432"/>
        <end position="453"/>
    </location>
</feature>
<reference evidence="7 8" key="1">
    <citation type="submission" date="2013-02" db="EMBL/GenBank/DDBJ databases">
        <title>The Genome Sequence of Enterococcus phoeniculicola BAA-412.</title>
        <authorList>
            <consortium name="The Broad Institute Genome Sequencing Platform"/>
            <consortium name="The Broad Institute Genome Sequencing Center for Infectious Disease"/>
            <person name="Earl A.M."/>
            <person name="Gilmore M.S."/>
            <person name="Lebreton F."/>
            <person name="Walker B."/>
            <person name="Young S.K."/>
            <person name="Zeng Q."/>
            <person name="Gargeya S."/>
            <person name="Fitzgerald M."/>
            <person name="Haas B."/>
            <person name="Abouelleil A."/>
            <person name="Alvarado L."/>
            <person name="Arachchi H.M."/>
            <person name="Berlin A.M."/>
            <person name="Chapman S.B."/>
            <person name="Dewar J."/>
            <person name="Goldberg J."/>
            <person name="Griggs A."/>
            <person name="Gujja S."/>
            <person name="Hansen M."/>
            <person name="Howarth C."/>
            <person name="Imamovic A."/>
            <person name="Larimer J."/>
            <person name="McCowan C."/>
            <person name="Murphy C."/>
            <person name="Neiman D."/>
            <person name="Pearson M."/>
            <person name="Priest M."/>
            <person name="Roberts A."/>
            <person name="Saif S."/>
            <person name="Shea T."/>
            <person name="Sisk P."/>
            <person name="Sykes S."/>
            <person name="Wortman J."/>
            <person name="Nusbaum C."/>
            <person name="Birren B."/>
        </authorList>
    </citation>
    <scope>NUCLEOTIDE SEQUENCE [LARGE SCALE GENOMIC DNA]</scope>
    <source>
        <strain evidence="7 8">ATCC BAA-412</strain>
    </source>
</reference>
<dbReference type="InterPro" id="IPR018385">
    <property type="entry name" value="C4_dicarb_anaerob_car-like"/>
</dbReference>
<dbReference type="HOGENOM" id="CLU_035307_0_1_9"/>
<dbReference type="OrthoDB" id="255482at2"/>
<feature type="transmembrane region" description="Helical" evidence="6">
    <location>
        <begin position="151"/>
        <end position="171"/>
    </location>
</feature>
<feature type="transmembrane region" description="Helical" evidence="6">
    <location>
        <begin position="275"/>
        <end position="294"/>
    </location>
</feature>
<feature type="transmembrane region" description="Helical" evidence="6">
    <location>
        <begin position="115"/>
        <end position="144"/>
    </location>
</feature>
<feature type="transmembrane region" description="Helical" evidence="6">
    <location>
        <begin position="364"/>
        <end position="386"/>
    </location>
</feature>
<comment type="caution">
    <text evidence="7">The sequence shown here is derived from an EMBL/GenBank/DDBJ whole genome shotgun (WGS) entry which is preliminary data.</text>
</comment>
<keyword evidence="2" id="KW-1003">Cell membrane</keyword>
<evidence type="ECO:0000313" key="8">
    <source>
        <dbReference type="Proteomes" id="UP000013785"/>
    </source>
</evidence>
<keyword evidence="8" id="KW-1185">Reference proteome</keyword>
<evidence type="ECO:0000256" key="4">
    <source>
        <dbReference type="ARBA" id="ARBA00022989"/>
    </source>
</evidence>